<comment type="similarity">
    <text evidence="1">Belongs to the colicin/pyosin nuclease family.</text>
</comment>
<dbReference type="GO" id="GO:0005102">
    <property type="term" value="F:signaling receptor binding"/>
    <property type="evidence" value="ECO:0007669"/>
    <property type="project" value="InterPro"/>
</dbReference>
<evidence type="ECO:0000259" key="8">
    <source>
        <dbReference type="Pfam" id="PF06958"/>
    </source>
</evidence>
<comment type="caution">
    <text evidence="9">The sequence shown here is derived from an EMBL/GenBank/DDBJ whole genome shotgun (WGS) entry which is preliminary data.</text>
</comment>
<dbReference type="GO" id="GO:0031640">
    <property type="term" value="P:killing of cells of another organism"/>
    <property type="evidence" value="ECO:0007669"/>
    <property type="project" value="UniProtKB-KW"/>
</dbReference>
<sequence>MGSDIESLPIPEEKDFRDYILVFPANLGIKPIYVMFNTPRNQPGVVTGRGQKVEGNWLNLAGQDMGASIPSQIADKLRGRTFNNFDDFRRAFWKEVGNDPELSK</sequence>
<reference evidence="10" key="1">
    <citation type="submission" date="2015-11" db="EMBL/GenBank/DDBJ databases">
        <authorList>
            <person name="Tobias N.J."/>
            <person name="Mishra B."/>
            <person name="Gupta D.K."/>
            <person name="Thines M."/>
            <person name="Stinear T.P."/>
            <person name="Bode H.B."/>
        </authorList>
    </citation>
    <scope>NUCLEOTIDE SEQUENCE [LARGE SCALE GENOMIC DNA]</scope>
    <source>
        <strain evidence="10">PB45.5</strain>
    </source>
</reference>
<evidence type="ECO:0000313" key="9">
    <source>
        <dbReference type="EMBL" id="OCA54372.1"/>
    </source>
</evidence>
<dbReference type="GO" id="GO:0019835">
    <property type="term" value="P:cytolysis"/>
    <property type="evidence" value="ECO:0007669"/>
    <property type="project" value="InterPro"/>
</dbReference>
<dbReference type="Pfam" id="PF06958">
    <property type="entry name" value="Pyocin_S"/>
    <property type="match status" value="1"/>
</dbReference>
<keyword evidence="2" id="KW-0929">Antimicrobial</keyword>
<organism evidence="9 10">
    <name type="scientific">Photorhabdus namnaonensis</name>
    <dbReference type="NCBI Taxonomy" id="1851568"/>
    <lineage>
        <taxon>Bacteria</taxon>
        <taxon>Pseudomonadati</taxon>
        <taxon>Pseudomonadota</taxon>
        <taxon>Gammaproteobacteria</taxon>
        <taxon>Enterobacterales</taxon>
        <taxon>Morganellaceae</taxon>
        <taxon>Photorhabdus</taxon>
    </lineage>
</organism>
<keyword evidence="4" id="KW-0255">Endonuclease</keyword>
<keyword evidence="7" id="KW-0078">Bacteriocin</keyword>
<dbReference type="GO" id="GO:0042742">
    <property type="term" value="P:defense response to bacterium"/>
    <property type="evidence" value="ECO:0007669"/>
    <property type="project" value="UniProtKB-KW"/>
</dbReference>
<dbReference type="EC" id="3.1.-.-" evidence="9"/>
<dbReference type="InterPro" id="IPR003060">
    <property type="entry name" value="Pyocin_killer"/>
</dbReference>
<dbReference type="PATRIC" id="fig|29488.15.peg.3099"/>
<dbReference type="PRINTS" id="PR01300">
    <property type="entry name" value="PYOCINKILLER"/>
</dbReference>
<dbReference type="AlphaFoldDB" id="A0A1B8YH18"/>
<evidence type="ECO:0000256" key="2">
    <source>
        <dbReference type="ARBA" id="ARBA00022529"/>
    </source>
</evidence>
<gene>
    <name evidence="9" type="primary">pys2</name>
    <name evidence="9" type="ORF">Phpb_02816</name>
</gene>
<accession>A0A1B8YH18</accession>
<dbReference type="Pfam" id="PF21431">
    <property type="entry name" value="Col-Pyo_DNase"/>
    <property type="match status" value="1"/>
</dbReference>
<proteinExistence type="inferred from homology"/>
<dbReference type="GO" id="GO:0016787">
    <property type="term" value="F:hydrolase activity"/>
    <property type="evidence" value="ECO:0007669"/>
    <property type="project" value="UniProtKB-KW"/>
</dbReference>
<dbReference type="InterPro" id="IPR044925">
    <property type="entry name" value="His-Me_finger_sf"/>
</dbReference>
<evidence type="ECO:0000256" key="6">
    <source>
        <dbReference type="ARBA" id="ARBA00023022"/>
    </source>
</evidence>
<keyword evidence="5 9" id="KW-0378">Hydrolase</keyword>
<name>A0A1B8YH18_9GAMM</name>
<evidence type="ECO:0000256" key="4">
    <source>
        <dbReference type="ARBA" id="ARBA00022759"/>
    </source>
</evidence>
<evidence type="ECO:0000256" key="7">
    <source>
        <dbReference type="ARBA" id="ARBA00023048"/>
    </source>
</evidence>
<keyword evidence="3" id="KW-0540">Nuclease</keyword>
<dbReference type="EMBL" id="LOIC01000072">
    <property type="protein sequence ID" value="OCA54372.1"/>
    <property type="molecule type" value="Genomic_DNA"/>
</dbReference>
<keyword evidence="6" id="KW-0044">Antibiotic</keyword>
<dbReference type="InterPro" id="IPR016128">
    <property type="entry name" value="Pyosin/cloacin_T_dom"/>
</dbReference>
<evidence type="ECO:0000256" key="1">
    <source>
        <dbReference type="ARBA" id="ARBA00006811"/>
    </source>
</evidence>
<dbReference type="Gene3D" id="3.90.540.10">
    <property type="entry name" value="Colicin/pyocin, DNase domain"/>
    <property type="match status" value="1"/>
</dbReference>
<evidence type="ECO:0000256" key="3">
    <source>
        <dbReference type="ARBA" id="ARBA00022722"/>
    </source>
</evidence>
<dbReference type="GO" id="GO:0004519">
    <property type="term" value="F:endonuclease activity"/>
    <property type="evidence" value="ECO:0007669"/>
    <property type="project" value="UniProtKB-KW"/>
</dbReference>
<dbReference type="SUPFAM" id="SSF54060">
    <property type="entry name" value="His-Me finger endonucleases"/>
    <property type="match status" value="1"/>
</dbReference>
<feature type="domain" description="Pyosin/cloacin translocation" evidence="8">
    <location>
        <begin position="4"/>
        <end position="35"/>
    </location>
</feature>
<dbReference type="InterPro" id="IPR037146">
    <property type="entry name" value="Colicin/pyocin_DNase_dom_sf"/>
</dbReference>
<keyword evidence="10" id="KW-1185">Reference proteome</keyword>
<evidence type="ECO:0000313" key="10">
    <source>
        <dbReference type="Proteomes" id="UP000092665"/>
    </source>
</evidence>
<dbReference type="Proteomes" id="UP000092665">
    <property type="component" value="Unassembled WGS sequence"/>
</dbReference>
<protein>
    <submittedName>
        <fullName evidence="9">Pyocin-S2</fullName>
        <ecNumber evidence="9">3.1.-.-</ecNumber>
    </submittedName>
</protein>
<evidence type="ECO:0000256" key="5">
    <source>
        <dbReference type="ARBA" id="ARBA00022801"/>
    </source>
</evidence>